<organism evidence="2 3">
    <name type="scientific">Rubrivirga litoralis</name>
    <dbReference type="NCBI Taxonomy" id="3075598"/>
    <lineage>
        <taxon>Bacteria</taxon>
        <taxon>Pseudomonadati</taxon>
        <taxon>Rhodothermota</taxon>
        <taxon>Rhodothermia</taxon>
        <taxon>Rhodothermales</taxon>
        <taxon>Rubricoccaceae</taxon>
        <taxon>Rubrivirga</taxon>
    </lineage>
</organism>
<evidence type="ECO:0000313" key="2">
    <source>
        <dbReference type="EMBL" id="MDT0631452.1"/>
    </source>
</evidence>
<dbReference type="RefSeq" id="WP_311662795.1">
    <property type="nucleotide sequence ID" value="NZ_JAVRHT010000012.1"/>
</dbReference>
<protein>
    <submittedName>
        <fullName evidence="2">Uncharacterized protein</fullName>
    </submittedName>
</protein>
<evidence type="ECO:0000313" key="3">
    <source>
        <dbReference type="Proteomes" id="UP001267426"/>
    </source>
</evidence>
<keyword evidence="3" id="KW-1185">Reference proteome</keyword>
<dbReference type="Proteomes" id="UP001267426">
    <property type="component" value="Unassembled WGS sequence"/>
</dbReference>
<accession>A0ABU3BQ91</accession>
<gene>
    <name evidence="2" type="ORF">RM540_06775</name>
</gene>
<comment type="caution">
    <text evidence="2">The sequence shown here is derived from an EMBL/GenBank/DDBJ whole genome shotgun (WGS) entry which is preliminary data.</text>
</comment>
<feature type="region of interest" description="Disordered" evidence="1">
    <location>
        <begin position="144"/>
        <end position="169"/>
    </location>
</feature>
<evidence type="ECO:0000256" key="1">
    <source>
        <dbReference type="SAM" id="MobiDB-lite"/>
    </source>
</evidence>
<sequence>MPGPGDFCHGCNRLLCRCLPEPDVDAHYEASYQAGYDACLADGYCERPLTEWVYRTGSRVTWDAEAKCLRHHMTPFRFAELTWRTHHASAWAYGRWFERQYGHDLEAYLSGYDDAGSGLPSAVCDERAHARAVAALNAYAPVPDLDEEPDAGPIQSPPEAVGADDWMPF</sequence>
<dbReference type="EMBL" id="JAVRHT010000012">
    <property type="protein sequence ID" value="MDT0631452.1"/>
    <property type="molecule type" value="Genomic_DNA"/>
</dbReference>
<name>A0ABU3BQ91_9BACT</name>
<proteinExistence type="predicted"/>
<reference evidence="2 3" key="1">
    <citation type="submission" date="2023-09" db="EMBL/GenBank/DDBJ databases">
        <authorList>
            <person name="Rey-Velasco X."/>
        </authorList>
    </citation>
    <scope>NUCLEOTIDE SEQUENCE [LARGE SCALE GENOMIC DNA]</scope>
    <source>
        <strain evidence="2 3">F394</strain>
    </source>
</reference>